<dbReference type="RefSeq" id="WP_071187971.1">
    <property type="nucleotide sequence ID" value="NZ_JAESOU010000031.1"/>
</dbReference>
<accession>A0A1B1LRW9</accession>
<proteinExistence type="predicted"/>
<reference evidence="1" key="1">
    <citation type="journal article" date="2016" name="Antimicrob. Agents Chemother.">
        <title>Genetic Characterization of a blaVEB-2-carrying plasmid in Vibrio parahaemolyticus.</title>
        <authorList>
            <person name="Li R."/>
            <person name="Ye L."/>
            <person name="Zheng Z."/>
            <person name="Chan E.W."/>
            <person name="Chen S."/>
        </authorList>
    </citation>
    <scope>NUCLEOTIDE SEQUENCE</scope>
    <source>
        <strain evidence="1">VPS92</strain>
        <plasmid evidence="1">pVPS92-VEB</plasmid>
    </source>
</reference>
<sequence length="127" mass="14681">MSTASWWELLIMIPAATFGAYALIWSIPGVIFGAILSLGDPQRIVWIDKQLSKNVDKLHSNYQCMMSYNIMSRFVDYCIAYPFIRHRITSDSLKFKIFMWFNSLGFWCWIGLIILGLLAKTLGIIDF</sequence>
<keyword evidence="1" id="KW-0614">Plasmid</keyword>
<dbReference type="AlphaFoldDB" id="A0A1B1LRW9"/>
<evidence type="ECO:0000313" key="1">
    <source>
        <dbReference type="EMBL" id="ANS55782.1"/>
    </source>
</evidence>
<organism evidence="1">
    <name type="scientific">Vibrio parahaemolyticus</name>
    <dbReference type="NCBI Taxonomy" id="670"/>
    <lineage>
        <taxon>Bacteria</taxon>
        <taxon>Pseudomonadati</taxon>
        <taxon>Pseudomonadota</taxon>
        <taxon>Gammaproteobacteria</taxon>
        <taxon>Vibrionales</taxon>
        <taxon>Vibrionaceae</taxon>
        <taxon>Vibrio</taxon>
    </lineage>
</organism>
<name>A0A1B1LRW9_VIBPH</name>
<dbReference type="EMBL" id="KU356480">
    <property type="protein sequence ID" value="ANS55782.1"/>
    <property type="molecule type" value="Genomic_DNA"/>
</dbReference>
<protein>
    <submittedName>
        <fullName evidence="1">Uncharacterized protein</fullName>
    </submittedName>
</protein>
<geneLocation type="plasmid" evidence="1">
    <name>pVPS92-VEB</name>
</geneLocation>